<accession>A0A2S8GG67</accession>
<dbReference type="RefSeq" id="WP_105337742.1">
    <property type="nucleotide sequence ID" value="NZ_PUHZ01000023.1"/>
</dbReference>
<dbReference type="AlphaFoldDB" id="A0A2S8GG67"/>
<name>A0A2S8GG67_9BACT</name>
<reference evidence="1 2" key="1">
    <citation type="submission" date="2018-02" db="EMBL/GenBank/DDBJ databases">
        <title>Comparative genomes isolates from brazilian mangrove.</title>
        <authorList>
            <person name="Araujo J.E."/>
            <person name="Taketani R.G."/>
            <person name="Silva M.C.P."/>
            <person name="Loureco M.V."/>
            <person name="Andreote F.D."/>
        </authorList>
    </citation>
    <scope>NUCLEOTIDE SEQUENCE [LARGE SCALE GENOMIC DNA]</scope>
    <source>
        <strain evidence="1 2">Nap-Phe MGV</strain>
    </source>
</reference>
<protein>
    <submittedName>
        <fullName evidence="1">Uncharacterized protein</fullName>
    </submittedName>
</protein>
<sequence>MRRKGTLGYQRLRKSSRPRFQVRLSTLLLLTACIGVWCAYFQANRKLATKRVATRAVQRVAHRMYIDDPQQYAVAVLDPLRDDYAGRRVYYLPPGNRYTISYLPSDELRQEAPDEEIAESLQAEIEPGRRLIEFRVADDAPSRWQVIVDEEVVFERSFPDQWNNKRRELFVKGALYVTGKFSWQQSTESPLIVRDGMTSDPNSLLGFKKSYSVLIQAIGKEGEPESAVPRN</sequence>
<evidence type="ECO:0000313" key="1">
    <source>
        <dbReference type="EMBL" id="PQO43456.1"/>
    </source>
</evidence>
<organism evidence="1 2">
    <name type="scientific">Blastopirellula marina</name>
    <dbReference type="NCBI Taxonomy" id="124"/>
    <lineage>
        <taxon>Bacteria</taxon>
        <taxon>Pseudomonadati</taxon>
        <taxon>Planctomycetota</taxon>
        <taxon>Planctomycetia</taxon>
        <taxon>Pirellulales</taxon>
        <taxon>Pirellulaceae</taxon>
        <taxon>Blastopirellula</taxon>
    </lineage>
</organism>
<proteinExistence type="predicted"/>
<comment type="caution">
    <text evidence="1">The sequence shown here is derived from an EMBL/GenBank/DDBJ whole genome shotgun (WGS) entry which is preliminary data.</text>
</comment>
<gene>
    <name evidence="1" type="ORF">C5Y93_22630</name>
</gene>
<dbReference type="Proteomes" id="UP000237819">
    <property type="component" value="Unassembled WGS sequence"/>
</dbReference>
<dbReference type="EMBL" id="PUHZ01000023">
    <property type="protein sequence ID" value="PQO43456.1"/>
    <property type="molecule type" value="Genomic_DNA"/>
</dbReference>
<evidence type="ECO:0000313" key="2">
    <source>
        <dbReference type="Proteomes" id="UP000237819"/>
    </source>
</evidence>